<name>A0A4Y2TX60_ARAVE</name>
<evidence type="ECO:0000313" key="2">
    <source>
        <dbReference type="Proteomes" id="UP000499080"/>
    </source>
</evidence>
<evidence type="ECO:0000313" key="1">
    <source>
        <dbReference type="EMBL" id="GBO04040.1"/>
    </source>
</evidence>
<dbReference type="Proteomes" id="UP000499080">
    <property type="component" value="Unassembled WGS sequence"/>
</dbReference>
<organism evidence="1 2">
    <name type="scientific">Araneus ventricosus</name>
    <name type="common">Orbweaver spider</name>
    <name type="synonym">Epeira ventricosa</name>
    <dbReference type="NCBI Taxonomy" id="182803"/>
    <lineage>
        <taxon>Eukaryota</taxon>
        <taxon>Metazoa</taxon>
        <taxon>Ecdysozoa</taxon>
        <taxon>Arthropoda</taxon>
        <taxon>Chelicerata</taxon>
        <taxon>Arachnida</taxon>
        <taxon>Araneae</taxon>
        <taxon>Araneomorphae</taxon>
        <taxon>Entelegynae</taxon>
        <taxon>Araneoidea</taxon>
        <taxon>Araneidae</taxon>
        <taxon>Araneus</taxon>
    </lineage>
</organism>
<reference evidence="1 2" key="1">
    <citation type="journal article" date="2019" name="Sci. Rep.">
        <title>Orb-weaving spider Araneus ventricosus genome elucidates the spidroin gene catalogue.</title>
        <authorList>
            <person name="Kono N."/>
            <person name="Nakamura H."/>
            <person name="Ohtoshi R."/>
            <person name="Moran D.A.P."/>
            <person name="Shinohara A."/>
            <person name="Yoshida Y."/>
            <person name="Fujiwara M."/>
            <person name="Mori M."/>
            <person name="Tomita M."/>
            <person name="Arakawa K."/>
        </authorList>
    </citation>
    <scope>NUCLEOTIDE SEQUENCE [LARGE SCALE GENOMIC DNA]</scope>
</reference>
<gene>
    <name evidence="1" type="ORF">AVEN_170240_1</name>
</gene>
<keyword evidence="2" id="KW-1185">Reference proteome</keyword>
<comment type="caution">
    <text evidence="1">The sequence shown here is derived from an EMBL/GenBank/DDBJ whole genome shotgun (WGS) entry which is preliminary data.</text>
</comment>
<dbReference type="AlphaFoldDB" id="A0A4Y2TX60"/>
<protein>
    <submittedName>
        <fullName evidence="1">Uncharacterized protein</fullName>
    </submittedName>
</protein>
<dbReference type="EMBL" id="BGPR01031154">
    <property type="protein sequence ID" value="GBO04040.1"/>
    <property type="molecule type" value="Genomic_DNA"/>
</dbReference>
<accession>A0A4Y2TX60</accession>
<sequence>MTKTTPELAPPLQTSAPYQWEDVCSPKYDLTCNRPYTRRIFNGISFRTWSLPAPRPDLVTRPLRPQFSLRRYKKRGEAAKRFRTVIYGDLSVFQLSIVRMPFER</sequence>
<proteinExistence type="predicted"/>